<comment type="caution">
    <text evidence="5">The sequence shown here is derived from an EMBL/GenBank/DDBJ whole genome shotgun (WGS) entry which is preliminary data.</text>
</comment>
<feature type="region of interest" description="Disordered" evidence="3">
    <location>
        <begin position="1"/>
        <end position="45"/>
    </location>
</feature>
<evidence type="ECO:0000313" key="5">
    <source>
        <dbReference type="EMBL" id="RDW58249.1"/>
    </source>
</evidence>
<organism evidence="5 6">
    <name type="scientific">Coleophoma cylindrospora</name>
    <dbReference type="NCBI Taxonomy" id="1849047"/>
    <lineage>
        <taxon>Eukaryota</taxon>
        <taxon>Fungi</taxon>
        <taxon>Dikarya</taxon>
        <taxon>Ascomycota</taxon>
        <taxon>Pezizomycotina</taxon>
        <taxon>Leotiomycetes</taxon>
        <taxon>Helotiales</taxon>
        <taxon>Dermateaceae</taxon>
        <taxon>Coleophoma</taxon>
    </lineage>
</organism>
<dbReference type="OrthoDB" id="3687641at2759"/>
<evidence type="ECO:0000256" key="1">
    <source>
        <dbReference type="ARBA" id="ARBA00004685"/>
    </source>
</evidence>
<protein>
    <submittedName>
        <fullName evidence="5">Uncharacterized protein</fullName>
    </submittedName>
</protein>
<sequence length="295" mass="33593">MNTQHDPLSSRPLVGGQEYSEVKNEDFEETASEDSITQRSPSTELPAYKPRRSAWHSAMRVVISREVVAVHLVWLLILAATIFVLRRFTPEVKCGVSRLPSDVVFGDIPYQIVNWDEDSGFVNSDPLDGKRWNQSREWADSTDWTPWDDIHPGSWVQVAPSSKLGISGGIPLREYSKDGSWDTNDEGYALTMHHQIHCLGLMKHVFISAERNEPIPSTSFRHMDHCVEYIRQSIMCYGDLTLEPLQPGSSQKGIESDTWGSKHFCRDWTTLKEAVWERSTVGFDRHGFAFDKVIP</sequence>
<keyword evidence="4" id="KW-0812">Transmembrane</keyword>
<comment type="pathway">
    <text evidence="1">Mycotoxin biosynthesis.</text>
</comment>
<evidence type="ECO:0000313" key="6">
    <source>
        <dbReference type="Proteomes" id="UP000256645"/>
    </source>
</evidence>
<dbReference type="AlphaFoldDB" id="A0A3D8Q8X4"/>
<dbReference type="InterPro" id="IPR021765">
    <property type="entry name" value="UstYa-like"/>
</dbReference>
<feature type="compositionally biased region" description="Polar residues" evidence="3">
    <location>
        <begin position="33"/>
        <end position="43"/>
    </location>
</feature>
<keyword evidence="4" id="KW-0472">Membrane</keyword>
<evidence type="ECO:0000256" key="2">
    <source>
        <dbReference type="ARBA" id="ARBA00035112"/>
    </source>
</evidence>
<proteinExistence type="inferred from homology"/>
<evidence type="ECO:0000256" key="3">
    <source>
        <dbReference type="SAM" id="MobiDB-lite"/>
    </source>
</evidence>
<dbReference type="STRING" id="1849047.A0A3D8Q8X4"/>
<name>A0A3D8Q8X4_9HELO</name>
<gene>
    <name evidence="5" type="ORF">BP6252_13660</name>
</gene>
<dbReference type="Pfam" id="PF11807">
    <property type="entry name" value="UstYa"/>
    <property type="match status" value="1"/>
</dbReference>
<feature type="transmembrane region" description="Helical" evidence="4">
    <location>
        <begin position="67"/>
        <end position="85"/>
    </location>
</feature>
<reference evidence="5 6" key="1">
    <citation type="journal article" date="2018" name="IMA Fungus">
        <title>IMA Genome-F 9: Draft genome sequence of Annulohypoxylon stygium, Aspergillus mulundensis, Berkeleyomyces basicola (syn. Thielaviopsis basicola), Ceratocystis smalleyi, two Cercospora beticola strains, Coleophoma cylindrospora, Fusarium fracticaudum, Phialophora cf. hyalina, and Morchella septimelata.</title>
        <authorList>
            <person name="Wingfield B.D."/>
            <person name="Bills G.F."/>
            <person name="Dong Y."/>
            <person name="Huang W."/>
            <person name="Nel W.J."/>
            <person name="Swalarsk-Parry B.S."/>
            <person name="Vaghefi N."/>
            <person name="Wilken P.M."/>
            <person name="An Z."/>
            <person name="de Beer Z.W."/>
            <person name="De Vos L."/>
            <person name="Chen L."/>
            <person name="Duong T.A."/>
            <person name="Gao Y."/>
            <person name="Hammerbacher A."/>
            <person name="Kikkert J.R."/>
            <person name="Li Y."/>
            <person name="Li H."/>
            <person name="Li K."/>
            <person name="Li Q."/>
            <person name="Liu X."/>
            <person name="Ma X."/>
            <person name="Naidoo K."/>
            <person name="Pethybridge S.J."/>
            <person name="Sun J."/>
            <person name="Steenkamp E.T."/>
            <person name="van der Nest M.A."/>
            <person name="van Wyk S."/>
            <person name="Wingfield M.J."/>
            <person name="Xiong C."/>
            <person name="Yue Q."/>
            <person name="Zhang X."/>
        </authorList>
    </citation>
    <scope>NUCLEOTIDE SEQUENCE [LARGE SCALE GENOMIC DNA]</scope>
    <source>
        <strain evidence="5 6">BP6252</strain>
    </source>
</reference>
<accession>A0A3D8Q8X4</accession>
<dbReference type="GO" id="GO:0043386">
    <property type="term" value="P:mycotoxin biosynthetic process"/>
    <property type="evidence" value="ECO:0007669"/>
    <property type="project" value="InterPro"/>
</dbReference>
<dbReference type="EMBL" id="PDLM01000018">
    <property type="protein sequence ID" value="RDW58249.1"/>
    <property type="molecule type" value="Genomic_DNA"/>
</dbReference>
<dbReference type="Proteomes" id="UP000256645">
    <property type="component" value="Unassembled WGS sequence"/>
</dbReference>
<dbReference type="PANTHER" id="PTHR33365">
    <property type="entry name" value="YALI0B05434P"/>
    <property type="match status" value="1"/>
</dbReference>
<comment type="similarity">
    <text evidence="2">Belongs to the ustYa family.</text>
</comment>
<evidence type="ECO:0000256" key="4">
    <source>
        <dbReference type="SAM" id="Phobius"/>
    </source>
</evidence>
<keyword evidence="4" id="KW-1133">Transmembrane helix</keyword>
<keyword evidence="6" id="KW-1185">Reference proteome</keyword>
<dbReference type="PANTHER" id="PTHR33365:SF4">
    <property type="entry name" value="CYCLOCHLOROTINE BIOSYNTHESIS PROTEIN O"/>
    <property type="match status" value="1"/>
</dbReference>